<evidence type="ECO:0000313" key="2">
    <source>
        <dbReference type="Proteomes" id="UP000008021"/>
    </source>
</evidence>
<dbReference type="AlphaFoldDB" id="A0A0E0ECY7"/>
<accession>A0A0E0ECY7</accession>
<organism evidence="1">
    <name type="scientific">Oryza meridionalis</name>
    <dbReference type="NCBI Taxonomy" id="40149"/>
    <lineage>
        <taxon>Eukaryota</taxon>
        <taxon>Viridiplantae</taxon>
        <taxon>Streptophyta</taxon>
        <taxon>Embryophyta</taxon>
        <taxon>Tracheophyta</taxon>
        <taxon>Spermatophyta</taxon>
        <taxon>Magnoliopsida</taxon>
        <taxon>Liliopsida</taxon>
        <taxon>Poales</taxon>
        <taxon>Poaceae</taxon>
        <taxon>BOP clade</taxon>
        <taxon>Oryzoideae</taxon>
        <taxon>Oryzeae</taxon>
        <taxon>Oryzinae</taxon>
        <taxon>Oryza</taxon>
    </lineage>
</organism>
<dbReference type="Proteomes" id="UP000008021">
    <property type="component" value="Chromosome 7"/>
</dbReference>
<keyword evidence="2" id="KW-1185">Reference proteome</keyword>
<dbReference type="Gramene" id="OMERI07G15130.5">
    <property type="protein sequence ID" value="OMERI07G15130.5"/>
    <property type="gene ID" value="OMERI07G15130"/>
</dbReference>
<reference evidence="1" key="2">
    <citation type="submission" date="2018-05" db="EMBL/GenBank/DDBJ databases">
        <title>OmerRS3 (Oryza meridionalis Reference Sequence Version 3).</title>
        <authorList>
            <person name="Zhang J."/>
            <person name="Kudrna D."/>
            <person name="Lee S."/>
            <person name="Talag J."/>
            <person name="Welchert J."/>
            <person name="Wing R.A."/>
        </authorList>
    </citation>
    <scope>NUCLEOTIDE SEQUENCE [LARGE SCALE GENOMIC DNA]</scope>
    <source>
        <strain evidence="1">OR44</strain>
    </source>
</reference>
<reference evidence="1" key="1">
    <citation type="submission" date="2015-04" db="UniProtKB">
        <authorList>
            <consortium name="EnsemblPlants"/>
        </authorList>
    </citation>
    <scope>IDENTIFICATION</scope>
</reference>
<dbReference type="EnsemblPlants" id="OMERI07G15130.5">
    <property type="protein sequence ID" value="OMERI07G15130.5"/>
    <property type="gene ID" value="OMERI07G15130"/>
</dbReference>
<proteinExistence type="predicted"/>
<name>A0A0E0ECY7_9ORYZ</name>
<dbReference type="EnsemblPlants" id="OMERI07G15130.3">
    <property type="protein sequence ID" value="OMERI07G15130.3"/>
    <property type="gene ID" value="OMERI07G15130"/>
</dbReference>
<dbReference type="HOGENOM" id="CLU_1621634_0_0_1"/>
<sequence length="164" mass="18679">MLQITVPEGNQCAPSSLGYAKSPVSAAFLEYDEQHNCKDYQSCSNSTYNCTNDHFLALFRVWKFRRCKPEEECASSIPIVLVLEVNQVPMPNKAATTILQNGRTLRLQLPYAPQSPYTSHCVRGWDQNKIQFSEAGTHVHCLICPFTSMVNREMIESSFMEYMK</sequence>
<protein>
    <submittedName>
        <fullName evidence="1">Uncharacterized protein</fullName>
    </submittedName>
</protein>
<evidence type="ECO:0000313" key="1">
    <source>
        <dbReference type="EnsemblPlants" id="OMERI07G15130.3"/>
    </source>
</evidence>
<dbReference type="Gramene" id="OMERI07G15130.3">
    <property type="protein sequence ID" value="OMERI07G15130.3"/>
    <property type="gene ID" value="OMERI07G15130"/>
</dbReference>